<accession>A0A7C9NQM7</accession>
<keyword evidence="7 11" id="KW-0328">Glycosyltransferase</keyword>
<reference evidence="12 13" key="1">
    <citation type="submission" date="2019-09" db="EMBL/GenBank/DDBJ databases">
        <title>H2 Metabolism Revealed by Metagenomic Analysis in Subglacial Sediment of East Antarctica.</title>
        <authorList>
            <person name="Yang Z."/>
            <person name="Zhang Y."/>
            <person name="Lv Y."/>
            <person name="Yan W."/>
            <person name="Xiao X."/>
            <person name="Sun B."/>
            <person name="Ma H."/>
        </authorList>
    </citation>
    <scope>NUCLEOTIDE SEQUENCE [LARGE SCALE GENOMIC DNA]</scope>
    <source>
        <strain evidence="12">Bin2_2</strain>
    </source>
</reference>
<evidence type="ECO:0000256" key="7">
    <source>
        <dbReference type="ARBA" id="ARBA00022676"/>
    </source>
</evidence>
<dbReference type="NCBIfam" id="TIGR00215">
    <property type="entry name" value="lpxB"/>
    <property type="match status" value="1"/>
</dbReference>
<dbReference type="UniPathway" id="UPA00973"/>
<evidence type="ECO:0000256" key="5">
    <source>
        <dbReference type="ARBA" id="ARBA00022516"/>
    </source>
</evidence>
<comment type="function">
    <text evidence="1 11">Condensation of UDP-2,3-diacylglucosamine and 2,3-diacylglucosamine-1-phosphate to form lipid A disaccharide, a precursor of lipid A, a phosphorylated glycolipid that anchors the lipopolysaccharide to the outer membrane of the cell.</text>
</comment>
<dbReference type="Gene3D" id="3.40.50.2000">
    <property type="entry name" value="Glycogen Phosphorylase B"/>
    <property type="match status" value="1"/>
</dbReference>
<dbReference type="GO" id="GO:0008915">
    <property type="term" value="F:lipid-A-disaccharide synthase activity"/>
    <property type="evidence" value="ECO:0007669"/>
    <property type="project" value="UniProtKB-UniRule"/>
</dbReference>
<organism evidence="12 13">
    <name type="scientific">Sulfuriferula multivorans</name>
    <dbReference type="NCBI Taxonomy" id="1559896"/>
    <lineage>
        <taxon>Bacteria</taxon>
        <taxon>Pseudomonadati</taxon>
        <taxon>Pseudomonadota</taxon>
        <taxon>Betaproteobacteria</taxon>
        <taxon>Nitrosomonadales</taxon>
        <taxon>Sulfuricellaceae</taxon>
        <taxon>Sulfuriferula</taxon>
    </lineage>
</organism>
<evidence type="ECO:0000256" key="6">
    <source>
        <dbReference type="ARBA" id="ARBA00022556"/>
    </source>
</evidence>
<dbReference type="InterPro" id="IPR003835">
    <property type="entry name" value="Glyco_trans_19"/>
</dbReference>
<dbReference type="SUPFAM" id="SSF53756">
    <property type="entry name" value="UDP-Glycosyltransferase/glycogen phosphorylase"/>
    <property type="match status" value="1"/>
</dbReference>
<keyword evidence="9 11" id="KW-0443">Lipid metabolism</keyword>
<evidence type="ECO:0000313" key="13">
    <source>
        <dbReference type="Proteomes" id="UP000483432"/>
    </source>
</evidence>
<gene>
    <name evidence="11 12" type="primary">lpxB</name>
    <name evidence="12" type="ORF">GZ085_04670</name>
</gene>
<dbReference type="Proteomes" id="UP000483432">
    <property type="component" value="Unassembled WGS sequence"/>
</dbReference>
<evidence type="ECO:0000256" key="8">
    <source>
        <dbReference type="ARBA" id="ARBA00022679"/>
    </source>
</evidence>
<comment type="similarity">
    <text evidence="2 11">Belongs to the LpxB family.</text>
</comment>
<comment type="caution">
    <text evidence="12">The sequence shown here is derived from an EMBL/GenBank/DDBJ whole genome shotgun (WGS) entry which is preliminary data.</text>
</comment>
<dbReference type="AlphaFoldDB" id="A0A7C9NQM7"/>
<dbReference type="EC" id="2.4.1.182" evidence="3 11"/>
<evidence type="ECO:0000256" key="4">
    <source>
        <dbReference type="ARBA" id="ARBA00020902"/>
    </source>
</evidence>
<evidence type="ECO:0000256" key="2">
    <source>
        <dbReference type="ARBA" id="ARBA00007868"/>
    </source>
</evidence>
<keyword evidence="8 11" id="KW-0808">Transferase</keyword>
<dbReference type="GO" id="GO:0016020">
    <property type="term" value="C:membrane"/>
    <property type="evidence" value="ECO:0007669"/>
    <property type="project" value="GOC"/>
</dbReference>
<dbReference type="CDD" id="cd01635">
    <property type="entry name" value="Glycosyltransferase_GTB-type"/>
    <property type="match status" value="1"/>
</dbReference>
<name>A0A7C9NQM7_9PROT</name>
<comment type="catalytic activity">
    <reaction evidence="10 11">
        <text>a lipid X + a UDP-2-N,3-O-bis[(3R)-3-hydroxyacyl]-alpha-D-glucosamine = a lipid A disaccharide + UDP + H(+)</text>
        <dbReference type="Rhea" id="RHEA:67828"/>
        <dbReference type="ChEBI" id="CHEBI:15378"/>
        <dbReference type="ChEBI" id="CHEBI:58223"/>
        <dbReference type="ChEBI" id="CHEBI:137748"/>
        <dbReference type="ChEBI" id="CHEBI:176338"/>
        <dbReference type="ChEBI" id="CHEBI:176343"/>
        <dbReference type="EC" id="2.4.1.182"/>
    </reaction>
</comment>
<proteinExistence type="inferred from homology"/>
<dbReference type="GO" id="GO:0005543">
    <property type="term" value="F:phospholipid binding"/>
    <property type="evidence" value="ECO:0007669"/>
    <property type="project" value="TreeGrafter"/>
</dbReference>
<evidence type="ECO:0000256" key="1">
    <source>
        <dbReference type="ARBA" id="ARBA00002056"/>
    </source>
</evidence>
<protein>
    <recommendedName>
        <fullName evidence="4 11">Lipid-A-disaccharide synthase</fullName>
        <ecNumber evidence="3 11">2.4.1.182</ecNumber>
    </recommendedName>
</protein>
<dbReference type="EMBL" id="JAAFGW010000048">
    <property type="protein sequence ID" value="NDP47682.1"/>
    <property type="molecule type" value="Genomic_DNA"/>
</dbReference>
<dbReference type="GO" id="GO:0009245">
    <property type="term" value="P:lipid A biosynthetic process"/>
    <property type="evidence" value="ECO:0007669"/>
    <property type="project" value="UniProtKB-UniRule"/>
</dbReference>
<evidence type="ECO:0000256" key="3">
    <source>
        <dbReference type="ARBA" id="ARBA00012687"/>
    </source>
</evidence>
<keyword evidence="6 11" id="KW-0441">Lipid A biosynthesis</keyword>
<evidence type="ECO:0000256" key="9">
    <source>
        <dbReference type="ARBA" id="ARBA00023098"/>
    </source>
</evidence>
<evidence type="ECO:0000313" key="12">
    <source>
        <dbReference type="EMBL" id="NDP47682.1"/>
    </source>
</evidence>
<evidence type="ECO:0000256" key="11">
    <source>
        <dbReference type="HAMAP-Rule" id="MF_00392"/>
    </source>
</evidence>
<comment type="pathway">
    <text evidence="11">Bacterial outer membrane biogenesis; LPS lipid A biosynthesis.</text>
</comment>
<dbReference type="PANTHER" id="PTHR30372">
    <property type="entry name" value="LIPID-A-DISACCHARIDE SYNTHASE"/>
    <property type="match status" value="1"/>
</dbReference>
<sequence>MVAGEASGDLLGAHFINALKQAHPNLRAAGIAGPRLIEAGVEAIYPSEKLAVNGYVEVLRHLPELLWIRSRIARHFLNDRPRVFVGIDAPDFNFTLEAKLKRADIPTVHFVSPSIWAWRPERIHRIKQAVSQMLVVFPFEERVYRDAGIPVTYVGHPLADVIPMEPDVAAARASLGLASGPIIALLPGSRLSEVARHARLMFDAAVLILKHHPDSQFVVPAANEAAAQLIRQAAQGLDLPLHVLAGQSHTALAACDVTLVASGTATLEAALFKKPMVITYRMPAITARMMLKQALQPWVGLPNVLLREFVVPERLQDAATPEALANDALAWLDDAPRRLELHETFRTLHMSLRQGASARIAEALHPYLS</sequence>
<dbReference type="HAMAP" id="MF_00392">
    <property type="entry name" value="LpxB"/>
    <property type="match status" value="1"/>
</dbReference>
<dbReference type="Pfam" id="PF02684">
    <property type="entry name" value="LpxB"/>
    <property type="match status" value="1"/>
</dbReference>
<keyword evidence="5 11" id="KW-0444">Lipid biosynthesis</keyword>
<evidence type="ECO:0000256" key="10">
    <source>
        <dbReference type="ARBA" id="ARBA00048975"/>
    </source>
</evidence>
<dbReference type="PANTHER" id="PTHR30372:SF4">
    <property type="entry name" value="LIPID-A-DISACCHARIDE SYNTHASE, MITOCHONDRIAL-RELATED"/>
    <property type="match status" value="1"/>
</dbReference>